<accession>A0AAV1PXM8</accession>
<organism evidence="2 3">
    <name type="scientific">Scomber scombrus</name>
    <name type="common">Atlantic mackerel</name>
    <name type="synonym">Scomber vernalis</name>
    <dbReference type="NCBI Taxonomy" id="13677"/>
    <lineage>
        <taxon>Eukaryota</taxon>
        <taxon>Metazoa</taxon>
        <taxon>Chordata</taxon>
        <taxon>Craniata</taxon>
        <taxon>Vertebrata</taxon>
        <taxon>Euteleostomi</taxon>
        <taxon>Actinopterygii</taxon>
        <taxon>Neopterygii</taxon>
        <taxon>Teleostei</taxon>
        <taxon>Neoteleostei</taxon>
        <taxon>Acanthomorphata</taxon>
        <taxon>Pelagiaria</taxon>
        <taxon>Scombriformes</taxon>
        <taxon>Scombridae</taxon>
        <taxon>Scomber</taxon>
    </lineage>
</organism>
<feature type="region of interest" description="Disordered" evidence="1">
    <location>
        <begin position="149"/>
        <end position="182"/>
    </location>
</feature>
<evidence type="ECO:0000313" key="2">
    <source>
        <dbReference type="EMBL" id="CAK6975437.1"/>
    </source>
</evidence>
<feature type="compositionally biased region" description="Basic and acidic residues" evidence="1">
    <location>
        <begin position="64"/>
        <end position="91"/>
    </location>
</feature>
<feature type="region of interest" description="Disordered" evidence="1">
    <location>
        <begin position="56"/>
        <end position="131"/>
    </location>
</feature>
<reference evidence="2 3" key="1">
    <citation type="submission" date="2024-01" db="EMBL/GenBank/DDBJ databases">
        <authorList>
            <person name="Alioto T."/>
            <person name="Alioto T."/>
            <person name="Gomez Garrido J."/>
        </authorList>
    </citation>
    <scope>NUCLEOTIDE SEQUENCE [LARGE SCALE GENOMIC DNA]</scope>
</reference>
<protein>
    <submittedName>
        <fullName evidence="2">Uncharacterized protein</fullName>
    </submittedName>
</protein>
<sequence length="182" mass="20207">MSLCRVVEDKTVRKTNSTPQLNEPESLLMNISCAQSVNWVPRYAVTLFLDRSKAATKSTTESIGRQRRELEDMKAQNDSHQSAYDRPKDSGESLSSDSVDDTTDDSDSPDSSDSGHSPGSSCVSSASKKSKEGIIHFKTSWLKFKKNVSRPDDLKSSDSRVFMDSQDSSEYDSSSVDRDIDF</sequence>
<feature type="compositionally biased region" description="Low complexity" evidence="1">
    <location>
        <begin position="164"/>
        <end position="174"/>
    </location>
</feature>
<evidence type="ECO:0000256" key="1">
    <source>
        <dbReference type="SAM" id="MobiDB-lite"/>
    </source>
</evidence>
<dbReference type="Proteomes" id="UP001314229">
    <property type="component" value="Unassembled WGS sequence"/>
</dbReference>
<dbReference type="EMBL" id="CAWUFR010000300">
    <property type="protein sequence ID" value="CAK6975437.1"/>
    <property type="molecule type" value="Genomic_DNA"/>
</dbReference>
<keyword evidence="3" id="KW-1185">Reference proteome</keyword>
<feature type="compositionally biased region" description="Basic and acidic residues" evidence="1">
    <location>
        <begin position="149"/>
        <end position="158"/>
    </location>
</feature>
<evidence type="ECO:0000313" key="3">
    <source>
        <dbReference type="Proteomes" id="UP001314229"/>
    </source>
</evidence>
<dbReference type="AlphaFoldDB" id="A0AAV1PXM8"/>
<gene>
    <name evidence="2" type="ORF">FSCOSCO3_A028938</name>
</gene>
<name>A0AAV1PXM8_SCOSC</name>
<comment type="caution">
    <text evidence="2">The sequence shown here is derived from an EMBL/GenBank/DDBJ whole genome shotgun (WGS) entry which is preliminary data.</text>
</comment>
<proteinExistence type="predicted"/>
<feature type="compositionally biased region" description="Acidic residues" evidence="1">
    <location>
        <begin position="98"/>
        <end position="110"/>
    </location>
</feature>
<feature type="compositionally biased region" description="Low complexity" evidence="1">
    <location>
        <begin position="111"/>
        <end position="127"/>
    </location>
</feature>